<comment type="function">
    <text evidence="7">Controls stomatal patterning.</text>
</comment>
<dbReference type="PANTHER" id="PTHR33109">
    <property type="entry name" value="EPIDERMAL PATTERNING FACTOR-LIKE PROTEIN 4"/>
    <property type="match status" value="1"/>
</dbReference>
<dbReference type="AlphaFoldDB" id="A0A067L0M5"/>
<comment type="similarity">
    <text evidence="2 7">Belongs to the plant cysteine rich small secretory peptide family. Epidermal patterning factor subfamily.</text>
</comment>
<reference evidence="8 9" key="1">
    <citation type="journal article" date="2014" name="PLoS ONE">
        <title>Global Analysis of Gene Expression Profiles in Physic Nut (Jatropha curcas L.) Seedlings Exposed to Salt Stress.</title>
        <authorList>
            <person name="Zhang L."/>
            <person name="Zhang C."/>
            <person name="Wu P."/>
            <person name="Chen Y."/>
            <person name="Li M."/>
            <person name="Jiang H."/>
            <person name="Wu G."/>
        </authorList>
    </citation>
    <scope>NUCLEOTIDE SEQUENCE [LARGE SCALE GENOMIC DNA]</scope>
    <source>
        <strain evidence="9">cv. GZQX0401</strain>
        <tissue evidence="8">Young leaves</tissue>
    </source>
</reference>
<feature type="signal peptide" evidence="7">
    <location>
        <begin position="1"/>
        <end position="20"/>
    </location>
</feature>
<keyword evidence="5 7" id="KW-0732">Signal</keyword>
<evidence type="ECO:0000256" key="1">
    <source>
        <dbReference type="ARBA" id="ARBA00004613"/>
    </source>
</evidence>
<sequence>MEARLCCFVLALQIVCLVFGTSRPFAPDDNVGVNQLSGQKAQSVQVPLDSKQGIKSMRGVGVAGLNEEEEEEEAYSKGLSKIGSSPPSCEHKCFGCTPCEAIQVPTTSKNHNHFGVNYANYEPEGWKCKCGPTLYSP</sequence>
<keyword evidence="3 7" id="KW-0217">Developmental protein</keyword>
<dbReference type="OrthoDB" id="1843021at2759"/>
<evidence type="ECO:0000256" key="4">
    <source>
        <dbReference type="ARBA" id="ARBA00022525"/>
    </source>
</evidence>
<keyword evidence="4 7" id="KW-0964">Secreted</keyword>
<evidence type="ECO:0000313" key="8">
    <source>
        <dbReference type="EMBL" id="KDP40748.1"/>
    </source>
</evidence>
<dbReference type="EMBL" id="KK914327">
    <property type="protein sequence ID" value="KDP40748.1"/>
    <property type="molecule type" value="Genomic_DNA"/>
</dbReference>
<gene>
    <name evidence="8" type="ORF">JCGZ_24747</name>
</gene>
<proteinExistence type="inferred from homology"/>
<dbReference type="InterPro" id="IPR039455">
    <property type="entry name" value="EPFL"/>
</dbReference>
<keyword evidence="6" id="KW-1015">Disulfide bond</keyword>
<comment type="subcellular location">
    <subcellularLocation>
        <location evidence="1 7">Secreted</location>
    </subcellularLocation>
</comment>
<dbReference type="Pfam" id="PF17181">
    <property type="entry name" value="EPF"/>
    <property type="match status" value="1"/>
</dbReference>
<evidence type="ECO:0000256" key="6">
    <source>
        <dbReference type="ARBA" id="ARBA00023157"/>
    </source>
</evidence>
<keyword evidence="9" id="KW-1185">Reference proteome</keyword>
<dbReference type="GO" id="GO:0005576">
    <property type="term" value="C:extracellular region"/>
    <property type="evidence" value="ECO:0007669"/>
    <property type="project" value="UniProtKB-SubCell"/>
</dbReference>
<dbReference type="PANTHER" id="PTHR33109:SF3">
    <property type="entry name" value="EPIDERMAL PATTERNING FACTOR-LIKE PROTEIN"/>
    <property type="match status" value="1"/>
</dbReference>
<evidence type="ECO:0000256" key="5">
    <source>
        <dbReference type="ARBA" id="ARBA00022729"/>
    </source>
</evidence>
<accession>A0A067L0M5</accession>
<dbReference type="KEGG" id="jcu:105631438"/>
<evidence type="ECO:0000256" key="2">
    <source>
        <dbReference type="ARBA" id="ARBA00008127"/>
    </source>
</evidence>
<name>A0A067L0M5_JATCU</name>
<organism evidence="8 9">
    <name type="scientific">Jatropha curcas</name>
    <name type="common">Barbados nut</name>
    <dbReference type="NCBI Taxonomy" id="180498"/>
    <lineage>
        <taxon>Eukaryota</taxon>
        <taxon>Viridiplantae</taxon>
        <taxon>Streptophyta</taxon>
        <taxon>Embryophyta</taxon>
        <taxon>Tracheophyta</taxon>
        <taxon>Spermatophyta</taxon>
        <taxon>Magnoliopsida</taxon>
        <taxon>eudicotyledons</taxon>
        <taxon>Gunneridae</taxon>
        <taxon>Pentapetalae</taxon>
        <taxon>rosids</taxon>
        <taxon>fabids</taxon>
        <taxon>Malpighiales</taxon>
        <taxon>Euphorbiaceae</taxon>
        <taxon>Crotonoideae</taxon>
        <taxon>Jatropheae</taxon>
        <taxon>Jatropha</taxon>
    </lineage>
</organism>
<dbReference type="Proteomes" id="UP000027138">
    <property type="component" value="Unassembled WGS sequence"/>
</dbReference>
<evidence type="ECO:0000256" key="7">
    <source>
        <dbReference type="RuleBase" id="RU367102"/>
    </source>
</evidence>
<evidence type="ECO:0000313" key="9">
    <source>
        <dbReference type="Proteomes" id="UP000027138"/>
    </source>
</evidence>
<dbReference type="GO" id="GO:0010052">
    <property type="term" value="P:guard cell differentiation"/>
    <property type="evidence" value="ECO:0007669"/>
    <property type="project" value="UniProtKB-UniRule"/>
</dbReference>
<protein>
    <recommendedName>
        <fullName evidence="7">Epidermal patterning factor-like protein</fullName>
    </recommendedName>
</protein>
<feature type="chain" id="PRO_5027148735" description="Epidermal patterning factor-like protein" evidence="7">
    <location>
        <begin position="21"/>
        <end position="137"/>
    </location>
</feature>
<dbReference type="STRING" id="180498.A0A067L0M5"/>
<evidence type="ECO:0000256" key="3">
    <source>
        <dbReference type="ARBA" id="ARBA00022473"/>
    </source>
</evidence>